<gene>
    <name evidence="1" type="ORF">CBM2605_B130334</name>
    <name evidence="2" type="ORF">CBM2607_MP10698</name>
</gene>
<evidence type="ECO:0000313" key="3">
    <source>
        <dbReference type="Proteomes" id="UP000255168"/>
    </source>
</evidence>
<reference evidence="3 4" key="1">
    <citation type="submission" date="2018-01" db="EMBL/GenBank/DDBJ databases">
        <authorList>
            <person name="Clerissi C."/>
        </authorList>
    </citation>
    <scope>NUCLEOTIDE SEQUENCE [LARGE SCALE GENOMIC DNA]</scope>
    <source>
        <strain evidence="1">Cupriavidus taiwanensis STM 6082</strain>
        <strain evidence="2">Cupriavidus taiwanensis STM 6160</strain>
        <plasmid evidence="3">ii</plasmid>
        <plasmid evidence="2">II</plasmid>
    </source>
</reference>
<dbReference type="AlphaFoldDB" id="A0A375HQM0"/>
<geneLocation type="plasmid" evidence="3">
    <name>ii</name>
</geneLocation>
<name>A0A375HQM0_9BURK</name>
<keyword evidence="2" id="KW-0614">Plasmid</keyword>
<proteinExistence type="predicted"/>
<dbReference type="Proteomes" id="UP000256710">
    <property type="component" value="Unassembled WGS sequence"/>
</dbReference>
<organism evidence="2 3">
    <name type="scientific">Cupriavidus neocaledonicus</name>
    <dbReference type="NCBI Taxonomy" id="1040979"/>
    <lineage>
        <taxon>Bacteria</taxon>
        <taxon>Pseudomonadati</taxon>
        <taxon>Pseudomonadota</taxon>
        <taxon>Betaproteobacteria</taxon>
        <taxon>Burkholderiales</taxon>
        <taxon>Burkholderiaceae</taxon>
        <taxon>Cupriavidus</taxon>
    </lineage>
</organism>
<geneLocation type="plasmid" evidence="2">
    <name>II</name>
</geneLocation>
<dbReference type="EMBL" id="OFTC01000036">
    <property type="protein sequence ID" value="SOZ39037.1"/>
    <property type="molecule type" value="Genomic_DNA"/>
</dbReference>
<keyword evidence="4" id="KW-1185">Reference proteome</keyword>
<protein>
    <submittedName>
        <fullName evidence="2">Uncharacterized protein</fullName>
    </submittedName>
</protein>
<dbReference type="Proteomes" id="UP000255168">
    <property type="component" value="Plasmid II"/>
</dbReference>
<sequence>MDPRVATLGDLSYVDTGVSRV</sequence>
<dbReference type="EMBL" id="LT984807">
    <property type="protein sequence ID" value="SPD59296.1"/>
    <property type="molecule type" value="Genomic_DNA"/>
</dbReference>
<evidence type="ECO:0000313" key="4">
    <source>
        <dbReference type="Proteomes" id="UP000256710"/>
    </source>
</evidence>
<evidence type="ECO:0000313" key="2">
    <source>
        <dbReference type="EMBL" id="SPD59296.1"/>
    </source>
</evidence>
<evidence type="ECO:0000313" key="1">
    <source>
        <dbReference type="EMBL" id="SOZ39037.1"/>
    </source>
</evidence>
<accession>A0A375HQM0</accession>